<feature type="transmembrane region" description="Helical" evidence="1">
    <location>
        <begin position="42"/>
        <end position="62"/>
    </location>
</feature>
<keyword evidence="1" id="KW-1133">Transmembrane helix</keyword>
<dbReference type="PIR" id="T28237">
    <property type="entry name" value="T28237"/>
</dbReference>
<keyword evidence="1" id="KW-0472">Membrane</keyword>
<dbReference type="EMBL" id="AF063866">
    <property type="protein sequence ID" value="AAC97631.1"/>
    <property type="molecule type" value="Genomic_DNA"/>
</dbReference>
<protein>
    <submittedName>
        <fullName evidence="2">Uncharacterized protein</fullName>
    </submittedName>
</protein>
<gene>
    <name evidence="2" type="primary">MSV075</name>
</gene>
<keyword evidence="3" id="KW-1185">Reference proteome</keyword>
<evidence type="ECO:0000313" key="2">
    <source>
        <dbReference type="EMBL" id="AAC97631.1"/>
    </source>
</evidence>
<accession>Q9YW16</accession>
<dbReference type="GeneID" id="1449894"/>
<evidence type="ECO:0000313" key="3">
    <source>
        <dbReference type="Proteomes" id="UP000172353"/>
    </source>
</evidence>
<dbReference type="Proteomes" id="UP000172353">
    <property type="component" value="Segment"/>
</dbReference>
<organismHost>
    <name type="scientific">Melanoplus sanguinipes</name>
    <name type="common">Migratory grasshopper</name>
    <dbReference type="NCBI Taxonomy" id="65742"/>
</organismHost>
<name>Q9YW16_MSEPV</name>
<keyword evidence="1" id="KW-0812">Transmembrane</keyword>
<dbReference type="KEGG" id="vg:1449894"/>
<proteinExistence type="predicted"/>
<reference evidence="2 3" key="1">
    <citation type="journal article" date="1999" name="J. Virol.">
        <title>The genome of Melanoplus sanguinipes entomopoxvirus.</title>
        <authorList>
            <person name="Afonso C.L."/>
            <person name="Tulman E.R."/>
            <person name="Lu Z."/>
            <person name="Oma E."/>
            <person name="Kutish G.F."/>
            <person name="Rock D.L."/>
        </authorList>
    </citation>
    <scope>NUCLEOTIDE SEQUENCE [LARGE SCALE GENOMIC DNA]</scope>
    <source>
        <strain evidence="2">Tucson</strain>
    </source>
</reference>
<sequence length="63" mass="7671">MFIYYNYFIFFLKFLLVLENEKIISFIKYCIIIMHNHACDKIIFNFGIFYAICCTFTIAIHLQ</sequence>
<dbReference type="RefSeq" id="NP_048147.1">
    <property type="nucleotide sequence ID" value="NC_001993.1"/>
</dbReference>
<evidence type="ECO:0000256" key="1">
    <source>
        <dbReference type="SAM" id="Phobius"/>
    </source>
</evidence>
<organism evidence="2 3">
    <name type="scientific">Melanoplus sanguinipes entomopoxvirus</name>
    <name type="common">MsEPV</name>
    <dbReference type="NCBI Taxonomy" id="83191"/>
    <lineage>
        <taxon>Viruses</taxon>
        <taxon>Varidnaviria</taxon>
        <taxon>Bamfordvirae</taxon>
        <taxon>Nucleocytoviricota</taxon>
        <taxon>Pokkesviricetes</taxon>
        <taxon>Chitovirales</taxon>
        <taxon>Poxviridae</taxon>
        <taxon>Entomopoxvirinae</taxon>
        <taxon>Deltaentomopoxvirus</taxon>
        <taxon>Deltaentomopoxvirus msanguinipes</taxon>
    </lineage>
</organism>